<keyword evidence="5 6" id="KW-0472">Membrane</keyword>
<keyword evidence="3 6" id="KW-0812">Transmembrane</keyword>
<dbReference type="GO" id="GO:0005886">
    <property type="term" value="C:plasma membrane"/>
    <property type="evidence" value="ECO:0007669"/>
    <property type="project" value="UniProtKB-SubCell"/>
</dbReference>
<feature type="transmembrane region" description="Helical" evidence="6">
    <location>
        <begin position="12"/>
        <end position="30"/>
    </location>
</feature>
<proteinExistence type="predicted"/>
<dbReference type="PANTHER" id="PTHR35007">
    <property type="entry name" value="INTEGRAL MEMBRANE PROTEIN-RELATED"/>
    <property type="match status" value="1"/>
</dbReference>
<evidence type="ECO:0000256" key="4">
    <source>
        <dbReference type="ARBA" id="ARBA00022989"/>
    </source>
</evidence>
<feature type="transmembrane region" description="Helical" evidence="6">
    <location>
        <begin position="136"/>
        <end position="157"/>
    </location>
</feature>
<sequence>MMSSNPPAEWLIVGLALATVACWTGLMLIGQEAVRLRRWRRLLQTIRTPWNSIVHPPSWQVQLIQLIQRVGTAGLRWMSPIPAKWADLITRSGYRRPDATAILLGFKLLGVAIGLLISLIGLLLASLSADWNDEMLSLFALGGVLTPIGWFIPDWWLRYRANRRQQRLQRSIPDFLDLLLVTIEAGLPLSAALDRIARVLGLTHPELGQELRQLVFDLRTSRSRAAALRAFAARTQVDAIVSLASVLIQTERFGVSLARTLRLHAETLRRKQQLHAEELAGALPVKLLFPLIFFIFPAIFVVLLGPAVVQGIETLRSMLTP</sequence>
<reference evidence="9" key="1">
    <citation type="submission" date="2015-09" db="EMBL/GenBank/DDBJ databases">
        <authorList>
            <person name="Daims H."/>
        </authorList>
    </citation>
    <scope>NUCLEOTIDE SEQUENCE [LARGE SCALE GENOMIC DNA]</scope>
</reference>
<feature type="transmembrane region" description="Helical" evidence="6">
    <location>
        <begin position="101"/>
        <end position="124"/>
    </location>
</feature>
<protein>
    <submittedName>
        <fullName evidence="8">Putative Pilus assembly protein TadC</fullName>
    </submittedName>
</protein>
<keyword evidence="9" id="KW-1185">Reference proteome</keyword>
<evidence type="ECO:0000256" key="2">
    <source>
        <dbReference type="ARBA" id="ARBA00022475"/>
    </source>
</evidence>
<dbReference type="AlphaFoldDB" id="A0A0S4KRM3"/>
<dbReference type="STRING" id="1715989.NITINOP_0831"/>
<evidence type="ECO:0000256" key="6">
    <source>
        <dbReference type="SAM" id="Phobius"/>
    </source>
</evidence>
<dbReference type="EMBL" id="LN885086">
    <property type="protein sequence ID" value="CUQ65806.1"/>
    <property type="molecule type" value="Genomic_DNA"/>
</dbReference>
<organism evidence="8 9">
    <name type="scientific">Candidatus Nitrospira inopinata</name>
    <dbReference type="NCBI Taxonomy" id="1715989"/>
    <lineage>
        <taxon>Bacteria</taxon>
        <taxon>Pseudomonadati</taxon>
        <taxon>Nitrospirota</taxon>
        <taxon>Nitrospiria</taxon>
        <taxon>Nitrospirales</taxon>
        <taxon>Nitrospiraceae</taxon>
        <taxon>Nitrospira</taxon>
    </lineage>
</organism>
<evidence type="ECO:0000256" key="1">
    <source>
        <dbReference type="ARBA" id="ARBA00004651"/>
    </source>
</evidence>
<evidence type="ECO:0000256" key="5">
    <source>
        <dbReference type="ARBA" id="ARBA00023136"/>
    </source>
</evidence>
<evidence type="ECO:0000259" key="7">
    <source>
        <dbReference type="Pfam" id="PF00482"/>
    </source>
</evidence>
<evidence type="ECO:0000256" key="3">
    <source>
        <dbReference type="ARBA" id="ARBA00022692"/>
    </source>
</evidence>
<name>A0A0S4KRM3_9BACT</name>
<comment type="subcellular location">
    <subcellularLocation>
        <location evidence="1">Cell membrane</location>
        <topology evidence="1">Multi-pass membrane protein</topology>
    </subcellularLocation>
</comment>
<accession>A0A0S4KRM3</accession>
<keyword evidence="4 6" id="KW-1133">Transmembrane helix</keyword>
<dbReference type="KEGG" id="nio:NITINOP_0831"/>
<feature type="domain" description="Type II secretion system protein GspF" evidence="7">
    <location>
        <begin position="175"/>
        <end position="304"/>
    </location>
</feature>
<evidence type="ECO:0000313" key="9">
    <source>
        <dbReference type="Proteomes" id="UP000066284"/>
    </source>
</evidence>
<dbReference type="Pfam" id="PF00482">
    <property type="entry name" value="T2SSF"/>
    <property type="match status" value="1"/>
</dbReference>
<evidence type="ECO:0000313" key="8">
    <source>
        <dbReference type="EMBL" id="CUQ65806.1"/>
    </source>
</evidence>
<feature type="transmembrane region" description="Helical" evidence="6">
    <location>
        <begin position="287"/>
        <end position="309"/>
    </location>
</feature>
<dbReference type="Proteomes" id="UP000066284">
    <property type="component" value="Chromosome 1"/>
</dbReference>
<dbReference type="InterPro" id="IPR018076">
    <property type="entry name" value="T2SS_GspF_dom"/>
</dbReference>
<dbReference type="PANTHER" id="PTHR35007:SF2">
    <property type="entry name" value="PILUS ASSEMBLE PROTEIN"/>
    <property type="match status" value="1"/>
</dbReference>
<gene>
    <name evidence="8" type="ORF">NITINOP_0831</name>
</gene>
<keyword evidence="2" id="KW-1003">Cell membrane</keyword>